<name>A0A6G1KFT9_9PLEO</name>
<evidence type="ECO:0000313" key="1">
    <source>
        <dbReference type="EMBL" id="KAF2711415.1"/>
    </source>
</evidence>
<dbReference type="EMBL" id="MU005767">
    <property type="protein sequence ID" value="KAF2711415.1"/>
    <property type="molecule type" value="Genomic_DNA"/>
</dbReference>
<dbReference type="AlphaFoldDB" id="A0A6G1KFT9"/>
<gene>
    <name evidence="1" type="ORF">K504DRAFT_522723</name>
</gene>
<evidence type="ECO:0000313" key="2">
    <source>
        <dbReference type="Proteomes" id="UP000799428"/>
    </source>
</evidence>
<accession>A0A6G1KFT9</accession>
<protein>
    <submittedName>
        <fullName evidence="1">Uncharacterized protein</fullName>
    </submittedName>
</protein>
<reference evidence="1" key="1">
    <citation type="journal article" date="2020" name="Stud. Mycol.">
        <title>101 Dothideomycetes genomes: a test case for predicting lifestyles and emergence of pathogens.</title>
        <authorList>
            <person name="Haridas S."/>
            <person name="Albert R."/>
            <person name="Binder M."/>
            <person name="Bloem J."/>
            <person name="Labutti K."/>
            <person name="Salamov A."/>
            <person name="Andreopoulos B."/>
            <person name="Baker S."/>
            <person name="Barry K."/>
            <person name="Bills G."/>
            <person name="Bluhm B."/>
            <person name="Cannon C."/>
            <person name="Castanera R."/>
            <person name="Culley D."/>
            <person name="Daum C."/>
            <person name="Ezra D."/>
            <person name="Gonzalez J."/>
            <person name="Henrissat B."/>
            <person name="Kuo A."/>
            <person name="Liang C."/>
            <person name="Lipzen A."/>
            <person name="Lutzoni F."/>
            <person name="Magnuson J."/>
            <person name="Mondo S."/>
            <person name="Nolan M."/>
            <person name="Ohm R."/>
            <person name="Pangilinan J."/>
            <person name="Park H.-J."/>
            <person name="Ramirez L."/>
            <person name="Alfaro M."/>
            <person name="Sun H."/>
            <person name="Tritt A."/>
            <person name="Yoshinaga Y."/>
            <person name="Zwiers L.-H."/>
            <person name="Turgeon B."/>
            <person name="Goodwin S."/>
            <person name="Spatafora J."/>
            <person name="Crous P."/>
            <person name="Grigoriev I."/>
        </authorList>
    </citation>
    <scope>NUCLEOTIDE SEQUENCE</scope>
    <source>
        <strain evidence="1">CBS 279.74</strain>
    </source>
</reference>
<organism evidence="1 2">
    <name type="scientific">Pleomassaria siparia CBS 279.74</name>
    <dbReference type="NCBI Taxonomy" id="1314801"/>
    <lineage>
        <taxon>Eukaryota</taxon>
        <taxon>Fungi</taxon>
        <taxon>Dikarya</taxon>
        <taxon>Ascomycota</taxon>
        <taxon>Pezizomycotina</taxon>
        <taxon>Dothideomycetes</taxon>
        <taxon>Pleosporomycetidae</taxon>
        <taxon>Pleosporales</taxon>
        <taxon>Pleomassariaceae</taxon>
        <taxon>Pleomassaria</taxon>
    </lineage>
</organism>
<sequence length="253" mass="28111">MESVLFTRLVVGPLRLLSLATLLQLTDIFLKKKKVLHTYAYPCSGSLEPTPSPHSGDMLLCLSLTDTTHFSTQRTVITLLHFQNQTSSSNIAMASLDRTNNMQTTSTLTTQAYGKNYMKACTTNPFSLKPDVKGHISLEIMPQREKRTSQPTTVVAANSFNQDTCVVCDARTPMDDRRIGHAVPPSLVQYQVPAGLEFKEPHGALSSLLLSSPLLSRQRRFKGMLSKGKQSLERGNSTRQRIMSVGRDPFHFV</sequence>
<dbReference type="Proteomes" id="UP000799428">
    <property type="component" value="Unassembled WGS sequence"/>
</dbReference>
<proteinExistence type="predicted"/>
<keyword evidence="2" id="KW-1185">Reference proteome</keyword>